<accession>A0AA88CSU0</accession>
<keyword evidence="1" id="KW-1133">Transmembrane helix</keyword>
<reference evidence="2" key="1">
    <citation type="submission" date="2023-07" db="EMBL/GenBank/DDBJ databases">
        <title>draft genome sequence of fig (Ficus carica).</title>
        <authorList>
            <person name="Takahashi T."/>
            <person name="Nishimura K."/>
        </authorList>
    </citation>
    <scope>NUCLEOTIDE SEQUENCE</scope>
</reference>
<dbReference type="PANTHER" id="PTHR33782">
    <property type="entry name" value="OS01G0121600 PROTEIN"/>
    <property type="match status" value="1"/>
</dbReference>
<evidence type="ECO:0000313" key="2">
    <source>
        <dbReference type="EMBL" id="GMN28302.1"/>
    </source>
</evidence>
<proteinExistence type="predicted"/>
<gene>
    <name evidence="2" type="ORF">TIFTF001_002012</name>
</gene>
<comment type="caution">
    <text evidence="2">The sequence shown here is derived from an EMBL/GenBank/DDBJ whole genome shotgun (WGS) entry which is preliminary data.</text>
</comment>
<dbReference type="AlphaFoldDB" id="A0AA88CSU0"/>
<dbReference type="Proteomes" id="UP001187192">
    <property type="component" value="Unassembled WGS sequence"/>
</dbReference>
<dbReference type="PANTHER" id="PTHR33782:SF13">
    <property type="entry name" value="BY GENSCAN AND GENEFINDER"/>
    <property type="match status" value="1"/>
</dbReference>
<dbReference type="EMBL" id="BTGU01000002">
    <property type="protein sequence ID" value="GMN28302.1"/>
    <property type="molecule type" value="Genomic_DNA"/>
</dbReference>
<keyword evidence="1" id="KW-0812">Transmembrane</keyword>
<evidence type="ECO:0000256" key="1">
    <source>
        <dbReference type="SAM" id="Phobius"/>
    </source>
</evidence>
<sequence>METAGLHLHVCVCSPRLFESKTQRFRKRNSAAKSVVAVASAKRSSSESYEWGHDHCGGGRWVEESMVVLRKRIHQMKVVERNYEPPADWSEWEKQYHACYDEYVCKFVGFLQLHLMNTRPSLALAVILLVAMSVPTSTVLVLLRLLELANGALSSVHLN</sequence>
<protein>
    <submittedName>
        <fullName evidence="2">Uncharacterized protein</fullName>
    </submittedName>
</protein>
<organism evidence="2 3">
    <name type="scientific">Ficus carica</name>
    <name type="common">Common fig</name>
    <dbReference type="NCBI Taxonomy" id="3494"/>
    <lineage>
        <taxon>Eukaryota</taxon>
        <taxon>Viridiplantae</taxon>
        <taxon>Streptophyta</taxon>
        <taxon>Embryophyta</taxon>
        <taxon>Tracheophyta</taxon>
        <taxon>Spermatophyta</taxon>
        <taxon>Magnoliopsida</taxon>
        <taxon>eudicotyledons</taxon>
        <taxon>Gunneridae</taxon>
        <taxon>Pentapetalae</taxon>
        <taxon>rosids</taxon>
        <taxon>fabids</taxon>
        <taxon>Rosales</taxon>
        <taxon>Moraceae</taxon>
        <taxon>Ficeae</taxon>
        <taxon>Ficus</taxon>
    </lineage>
</organism>
<keyword evidence="3" id="KW-1185">Reference proteome</keyword>
<keyword evidence="1" id="KW-0472">Membrane</keyword>
<evidence type="ECO:0000313" key="3">
    <source>
        <dbReference type="Proteomes" id="UP001187192"/>
    </source>
</evidence>
<name>A0AA88CSU0_FICCA</name>
<feature type="transmembrane region" description="Helical" evidence="1">
    <location>
        <begin position="122"/>
        <end position="146"/>
    </location>
</feature>